<reference evidence="3" key="2">
    <citation type="submission" date="2024-04" db="EMBL/GenBank/DDBJ databases">
        <authorList>
            <person name="Dal Grande F."/>
            <person name="Keller J."/>
            <person name="Delaux P.-M."/>
        </authorList>
    </citation>
    <scope>NUCLEOTIDE SEQUENCE</scope>
    <source>
        <strain evidence="3">SAG 245.80</strain>
    </source>
</reference>
<sequence length="106" mass="11311">MGVAEQDDPSATKEAKETKHKETFWAEPKNNNPLEKSTGMRESFTSESSDQKAEGAVNKATAAASEKAKEVSDKVSDAGSNMVEGTVEQMKEFTKVVGGGDAKARD</sequence>
<feature type="compositionally biased region" description="Basic and acidic residues" evidence="1">
    <location>
        <begin position="10"/>
        <end position="24"/>
    </location>
</feature>
<dbReference type="AlphaFoldDB" id="A0AAW1SGD6"/>
<dbReference type="EMBL" id="JALJOU010000003">
    <property type="protein sequence ID" value="KAK9845384.1"/>
    <property type="molecule type" value="Genomic_DNA"/>
</dbReference>
<dbReference type="EMBL" id="JALJOU010000132">
    <property type="protein sequence ID" value="KAK9819070.1"/>
    <property type="molecule type" value="Genomic_DNA"/>
</dbReference>
<feature type="compositionally biased region" description="Basic and acidic residues" evidence="1">
    <location>
        <begin position="66"/>
        <end position="76"/>
    </location>
</feature>
<evidence type="ECO:0000313" key="3">
    <source>
        <dbReference type="EMBL" id="KAK9845384.1"/>
    </source>
</evidence>
<name>A0AAW1SGD6_9CHLO</name>
<gene>
    <name evidence="2" type="ORF">WJX81_004840</name>
    <name evidence="3" type="ORF">WJX81_005193</name>
</gene>
<organism evidence="3 4">
    <name type="scientific">Elliptochloris bilobata</name>
    <dbReference type="NCBI Taxonomy" id="381761"/>
    <lineage>
        <taxon>Eukaryota</taxon>
        <taxon>Viridiplantae</taxon>
        <taxon>Chlorophyta</taxon>
        <taxon>core chlorophytes</taxon>
        <taxon>Trebouxiophyceae</taxon>
        <taxon>Trebouxiophyceae incertae sedis</taxon>
        <taxon>Elliptochloris clade</taxon>
        <taxon>Elliptochloris</taxon>
    </lineage>
</organism>
<accession>A0AAW1SGD6</accession>
<proteinExistence type="predicted"/>
<protein>
    <submittedName>
        <fullName evidence="3">Uncharacterized protein</fullName>
    </submittedName>
</protein>
<dbReference type="Proteomes" id="UP001445335">
    <property type="component" value="Unassembled WGS sequence"/>
</dbReference>
<evidence type="ECO:0000256" key="1">
    <source>
        <dbReference type="SAM" id="MobiDB-lite"/>
    </source>
</evidence>
<reference evidence="3 4" key="1">
    <citation type="journal article" date="2024" name="Nat. Commun.">
        <title>Phylogenomics reveals the evolutionary origins of lichenization in chlorophyte algae.</title>
        <authorList>
            <person name="Puginier C."/>
            <person name="Libourel C."/>
            <person name="Otte J."/>
            <person name="Skaloud P."/>
            <person name="Haon M."/>
            <person name="Grisel S."/>
            <person name="Petersen M."/>
            <person name="Berrin J.G."/>
            <person name="Delaux P.M."/>
            <person name="Dal Grande F."/>
            <person name="Keller J."/>
        </authorList>
    </citation>
    <scope>NUCLEOTIDE SEQUENCE [LARGE SCALE GENOMIC DNA]</scope>
    <source>
        <strain evidence="3 4">SAG 245.80</strain>
    </source>
</reference>
<comment type="caution">
    <text evidence="3">The sequence shown here is derived from an EMBL/GenBank/DDBJ whole genome shotgun (WGS) entry which is preliminary data.</text>
</comment>
<keyword evidence="4" id="KW-1185">Reference proteome</keyword>
<feature type="region of interest" description="Disordered" evidence="1">
    <location>
        <begin position="1"/>
        <end position="82"/>
    </location>
</feature>
<evidence type="ECO:0000313" key="4">
    <source>
        <dbReference type="Proteomes" id="UP001445335"/>
    </source>
</evidence>
<feature type="compositionally biased region" description="Low complexity" evidence="1">
    <location>
        <begin position="56"/>
        <end position="65"/>
    </location>
</feature>
<evidence type="ECO:0000313" key="2">
    <source>
        <dbReference type="EMBL" id="KAK9819070.1"/>
    </source>
</evidence>